<evidence type="ECO:0000313" key="2">
    <source>
        <dbReference type="EMBL" id="CAE1303179.1"/>
    </source>
</evidence>
<feature type="transmembrane region" description="Helical" evidence="1">
    <location>
        <begin position="181"/>
        <end position="199"/>
    </location>
</feature>
<evidence type="ECO:0000256" key="1">
    <source>
        <dbReference type="SAM" id="Phobius"/>
    </source>
</evidence>
<dbReference type="EMBL" id="CAHIKZ030003692">
    <property type="protein sequence ID" value="CAE1303179.1"/>
    <property type="molecule type" value="Genomic_DNA"/>
</dbReference>
<dbReference type="AlphaFoldDB" id="A0A812DG09"/>
<sequence>MFYTFPSSLSFISFIFPFHKRNFFIFFSFFFSFSFFFLYLLFFPIFRFFYLPYFFISFIPLYVSFLPTIGETNILFFLFLTHQPDLFLFSSFFLHNIFLSFSLFLHSFLSLFLRFSLSSFRFFFRFVSFFVSFLFFVSFFLSFFFLSFFLSLVSRLFFVPVIFYTRYFFIPFFSYSYYYSLYFPSPLLSFPFTFLPLYFPSSLNPLSFSHALPSLPNLKSFLSDDSVLSFPTFLSIPNCCLPLPPSPKSLG</sequence>
<gene>
    <name evidence="2" type="ORF">SPHA_55435</name>
</gene>
<comment type="caution">
    <text evidence="2">The sequence shown here is derived from an EMBL/GenBank/DDBJ whole genome shotgun (WGS) entry which is preliminary data.</text>
</comment>
<organism evidence="2 3">
    <name type="scientific">Acanthosepion pharaonis</name>
    <name type="common">Pharaoh cuttlefish</name>
    <name type="synonym">Sepia pharaonis</name>
    <dbReference type="NCBI Taxonomy" id="158019"/>
    <lineage>
        <taxon>Eukaryota</taxon>
        <taxon>Metazoa</taxon>
        <taxon>Spiralia</taxon>
        <taxon>Lophotrochozoa</taxon>
        <taxon>Mollusca</taxon>
        <taxon>Cephalopoda</taxon>
        <taxon>Coleoidea</taxon>
        <taxon>Decapodiformes</taxon>
        <taxon>Sepiida</taxon>
        <taxon>Sepiina</taxon>
        <taxon>Sepiidae</taxon>
        <taxon>Acanthosepion</taxon>
    </lineage>
</organism>
<feature type="transmembrane region" description="Helical" evidence="1">
    <location>
        <begin position="53"/>
        <end position="80"/>
    </location>
</feature>
<proteinExistence type="predicted"/>
<keyword evidence="1" id="KW-0812">Transmembrane</keyword>
<protein>
    <submittedName>
        <fullName evidence="2">Uncharacterized protein</fullName>
    </submittedName>
</protein>
<feature type="transmembrane region" description="Helical" evidence="1">
    <location>
        <begin position="122"/>
        <end position="146"/>
    </location>
</feature>
<keyword evidence="1" id="KW-1133">Transmembrane helix</keyword>
<evidence type="ECO:0000313" key="3">
    <source>
        <dbReference type="Proteomes" id="UP000597762"/>
    </source>
</evidence>
<feature type="transmembrane region" description="Helical" evidence="1">
    <location>
        <begin position="23"/>
        <end position="46"/>
    </location>
</feature>
<keyword evidence="1" id="KW-0472">Membrane</keyword>
<feature type="transmembrane region" description="Helical" evidence="1">
    <location>
        <begin position="152"/>
        <end position="169"/>
    </location>
</feature>
<accession>A0A812DG09</accession>
<feature type="transmembrane region" description="Helical" evidence="1">
    <location>
        <begin position="92"/>
        <end position="115"/>
    </location>
</feature>
<reference evidence="2" key="1">
    <citation type="submission" date="2021-01" db="EMBL/GenBank/DDBJ databases">
        <authorList>
            <person name="Li R."/>
            <person name="Bekaert M."/>
        </authorList>
    </citation>
    <scope>NUCLEOTIDE SEQUENCE</scope>
    <source>
        <strain evidence="2">Farmed</strain>
    </source>
</reference>
<keyword evidence="3" id="KW-1185">Reference proteome</keyword>
<dbReference type="Proteomes" id="UP000597762">
    <property type="component" value="Unassembled WGS sequence"/>
</dbReference>
<name>A0A812DG09_ACAPH</name>